<reference evidence="4 5" key="1">
    <citation type="journal article" date="2025" name="Int. J. Syst. Evol. Microbiol.">
        <title>Desulfovibrio falkowii sp. nov., Porphyromonas miyakawae sp. nov., Mediterraneibacter flintii sp. nov. and Owariibacterium komagatae gen. nov., sp. nov., isolated from human faeces.</title>
        <authorList>
            <person name="Hamaguchi T."/>
            <person name="Ohara M."/>
            <person name="Hisatomi A."/>
            <person name="Sekiguchi K."/>
            <person name="Takeda J.I."/>
            <person name="Ueyama J."/>
            <person name="Ito M."/>
            <person name="Nishiwaki H."/>
            <person name="Ogi T."/>
            <person name="Hirayama M."/>
            <person name="Ohkuma M."/>
            <person name="Sakamoto M."/>
            <person name="Ohno K."/>
        </authorList>
    </citation>
    <scope>NUCLEOTIDE SEQUENCE [LARGE SCALE GENOMIC DNA]</scope>
    <source>
        <strain evidence="4 5">13CB8C</strain>
    </source>
</reference>
<name>A0ABQ0E790_9BACT</name>
<keyword evidence="3" id="KW-0732">Signal</keyword>
<feature type="signal peptide" evidence="3">
    <location>
        <begin position="1"/>
        <end position="19"/>
    </location>
</feature>
<comment type="subcellular location">
    <subcellularLocation>
        <location evidence="1">Cell envelope</location>
    </subcellularLocation>
</comment>
<evidence type="ECO:0000313" key="5">
    <source>
        <dbReference type="Proteomes" id="UP001628192"/>
    </source>
</evidence>
<feature type="chain" id="PRO_5045749458" description="RND efflux pump membrane fusion protein barrel-sandwich domain-containing protein" evidence="3">
    <location>
        <begin position="20"/>
        <end position="297"/>
    </location>
</feature>
<evidence type="ECO:0000256" key="2">
    <source>
        <dbReference type="ARBA" id="ARBA00023054"/>
    </source>
</evidence>
<keyword evidence="5" id="KW-1185">Reference proteome</keyword>
<evidence type="ECO:0008006" key="6">
    <source>
        <dbReference type="Google" id="ProtNLM"/>
    </source>
</evidence>
<dbReference type="RefSeq" id="WP_407844379.1">
    <property type="nucleotide sequence ID" value="NZ_BAAFSG010000001.1"/>
</dbReference>
<keyword evidence="2" id="KW-0175">Coiled coil</keyword>
<accession>A0ABQ0E790</accession>
<evidence type="ECO:0000256" key="3">
    <source>
        <dbReference type="SAM" id="SignalP"/>
    </source>
</evidence>
<comment type="caution">
    <text evidence="4">The sequence shown here is derived from an EMBL/GenBank/DDBJ whole genome shotgun (WGS) entry which is preliminary data.</text>
</comment>
<organism evidence="4 5">
    <name type="scientific">Desulfovibrio falkowii</name>
    <dbReference type="NCBI Taxonomy" id="3136602"/>
    <lineage>
        <taxon>Bacteria</taxon>
        <taxon>Pseudomonadati</taxon>
        <taxon>Thermodesulfobacteriota</taxon>
        <taxon>Desulfovibrionia</taxon>
        <taxon>Desulfovibrionales</taxon>
        <taxon>Desulfovibrionaceae</taxon>
        <taxon>Desulfovibrio</taxon>
    </lineage>
</organism>
<gene>
    <name evidence="4" type="ORF">Defa_11080</name>
</gene>
<proteinExistence type="predicted"/>
<dbReference type="EMBL" id="BAAFSG010000001">
    <property type="protein sequence ID" value="GAB1253621.1"/>
    <property type="molecule type" value="Genomic_DNA"/>
</dbReference>
<evidence type="ECO:0000256" key="1">
    <source>
        <dbReference type="ARBA" id="ARBA00004196"/>
    </source>
</evidence>
<dbReference type="PANTHER" id="PTHR32347">
    <property type="entry name" value="EFFLUX SYSTEM COMPONENT YKNX-RELATED"/>
    <property type="match status" value="1"/>
</dbReference>
<dbReference type="Gene3D" id="2.40.30.170">
    <property type="match status" value="1"/>
</dbReference>
<evidence type="ECO:0000313" key="4">
    <source>
        <dbReference type="EMBL" id="GAB1253621.1"/>
    </source>
</evidence>
<sequence>MYFAICCALISIFINPLGAFCSESENNLNFVGKVISRTERTITRPYPYIVDKVLVQSGETVKEGDILLQYRLEPAERKYFQNEIFNEYGCLDLQNHVAALEQEKIGALRSMQRNKELADAALGSSEEKSKAQLNLSAVSQRLTNAQKKLERADIVFQLYLAELSKYFGIPLKKGSVLPETFVLRAPMDGNVVRLDASVRPSGLISAGVPAVVIGVLDPMQAQILVHESEVESIHIGDSATIELVNDKSKKYTAKVVEISWKAQNLDVAAPSFYYVYFDISNSDYTLRPGFKVRANMD</sequence>
<protein>
    <recommendedName>
        <fullName evidence="6">RND efflux pump membrane fusion protein barrel-sandwich domain-containing protein</fullName>
    </recommendedName>
</protein>
<dbReference type="Proteomes" id="UP001628192">
    <property type="component" value="Unassembled WGS sequence"/>
</dbReference>
<dbReference type="InterPro" id="IPR050465">
    <property type="entry name" value="UPF0194_transport"/>
</dbReference>